<dbReference type="Gene3D" id="2.60.200.20">
    <property type="match status" value="1"/>
</dbReference>
<evidence type="ECO:0000259" key="1">
    <source>
        <dbReference type="Pfam" id="PF00498"/>
    </source>
</evidence>
<dbReference type="Pfam" id="PF00498">
    <property type="entry name" value="FHA"/>
    <property type="match status" value="1"/>
</dbReference>
<feature type="domain" description="FHA" evidence="1">
    <location>
        <begin position="31"/>
        <end position="96"/>
    </location>
</feature>
<evidence type="ECO:0000313" key="2">
    <source>
        <dbReference type="EMBL" id="MDD0993903.1"/>
    </source>
</evidence>
<sequence length="194" mass="21474">MNRLALTVCNPEQLQHGMDGSHQFDRRGGTIGSQHTGWLLQDRDLRVQALHCQIHWAEGSFCVIDRCTRTYLNGHQLSLDAATPVRLKDGDVLSVGAYRLQAHLLLDDGKPHFSRRSLVELLHPHDGVLDALLAELPAEALPAPDGHVSHPSFELDQLLAGEESRDPLTALDALASPQQVDDHWVFSTILPEHS</sequence>
<comment type="caution">
    <text evidence="2">The sequence shown here is derived from an EMBL/GenBank/DDBJ whole genome shotgun (WGS) entry which is preliminary data.</text>
</comment>
<protein>
    <submittedName>
        <fullName evidence="2">FHA domain-containing protein</fullName>
    </submittedName>
</protein>
<dbReference type="InterPro" id="IPR008984">
    <property type="entry name" value="SMAD_FHA_dom_sf"/>
</dbReference>
<accession>A0ABT5P0R1</accession>
<dbReference type="RefSeq" id="WP_273909274.1">
    <property type="nucleotide sequence ID" value="NZ_JAMDGX010000010.1"/>
</dbReference>
<reference evidence="2 3" key="1">
    <citation type="submission" date="2022-05" db="EMBL/GenBank/DDBJ databases">
        <title>Novel Pseudomonas spp. Isolated from a Rainbow Trout Aquaculture Facility.</title>
        <authorList>
            <person name="Testerman T."/>
            <person name="Graf J."/>
        </authorList>
    </citation>
    <scope>NUCLEOTIDE SEQUENCE [LARGE SCALE GENOMIC DNA]</scope>
    <source>
        <strain evidence="2 3">ID681</strain>
    </source>
</reference>
<dbReference type="EMBL" id="JAMDGY010000113">
    <property type="protein sequence ID" value="MDD0993903.1"/>
    <property type="molecule type" value="Genomic_DNA"/>
</dbReference>
<dbReference type="Proteomes" id="UP001148203">
    <property type="component" value="Unassembled WGS sequence"/>
</dbReference>
<dbReference type="InterPro" id="IPR000253">
    <property type="entry name" value="FHA_dom"/>
</dbReference>
<dbReference type="SUPFAM" id="SSF49879">
    <property type="entry name" value="SMAD/FHA domain"/>
    <property type="match status" value="1"/>
</dbReference>
<gene>
    <name evidence="2" type="ORF">M5G11_25585</name>
</gene>
<proteinExistence type="predicted"/>
<dbReference type="CDD" id="cd00060">
    <property type="entry name" value="FHA"/>
    <property type="match status" value="1"/>
</dbReference>
<name>A0ABT5P0R1_9PSED</name>
<keyword evidence="3" id="KW-1185">Reference proteome</keyword>
<organism evidence="2 3">
    <name type="scientific">Pseudomonas fontis</name>
    <dbReference type="NCBI Taxonomy" id="2942633"/>
    <lineage>
        <taxon>Bacteria</taxon>
        <taxon>Pseudomonadati</taxon>
        <taxon>Pseudomonadota</taxon>
        <taxon>Gammaproteobacteria</taxon>
        <taxon>Pseudomonadales</taxon>
        <taxon>Pseudomonadaceae</taxon>
        <taxon>Pseudomonas</taxon>
    </lineage>
</organism>
<evidence type="ECO:0000313" key="3">
    <source>
        <dbReference type="Proteomes" id="UP001148203"/>
    </source>
</evidence>